<evidence type="ECO:0000313" key="6">
    <source>
        <dbReference type="EMBL" id="RLE51723.1"/>
    </source>
</evidence>
<keyword evidence="3 6" id="KW-0067">ATP-binding</keyword>
<evidence type="ECO:0000256" key="2">
    <source>
        <dbReference type="ARBA" id="ARBA00022741"/>
    </source>
</evidence>
<dbReference type="GO" id="GO:0005524">
    <property type="term" value="F:ATP binding"/>
    <property type="evidence" value="ECO:0007669"/>
    <property type="project" value="UniProtKB-KW"/>
</dbReference>
<dbReference type="InterPro" id="IPR019591">
    <property type="entry name" value="Mrp/NBP35_ATP-bd"/>
</dbReference>
<dbReference type="Proteomes" id="UP000272051">
    <property type="component" value="Unassembled WGS sequence"/>
</dbReference>
<dbReference type="Gene3D" id="3.40.50.300">
    <property type="entry name" value="P-loop containing nucleotide triphosphate hydrolases"/>
    <property type="match status" value="1"/>
</dbReference>
<sequence>MSPKGGVGKTLISVMLSLALTRRGIKVGLLDLDITNPTAHMVLGVDIEKTKPVEDEGIIPPSAHGICFMTIAYYSGEEPLPLRGVEIDDVIKEVLTVTSWKELHVLLLDLPPGLSDEALDILKFLKRAKPIVVTTPDALALNSAKKLLKLLQEGGVKPLGVIENMSSNVASAEVKKLCEAYSVDLIGTIPFDSELRLCLGKVDSLLKTRVAKSIEAVAENVLKKIPP</sequence>
<keyword evidence="4" id="KW-0408">Iron</keyword>
<dbReference type="InterPro" id="IPR033756">
    <property type="entry name" value="YlxH/NBP35"/>
</dbReference>
<dbReference type="CDD" id="cd02037">
    <property type="entry name" value="Mrp_NBP35"/>
    <property type="match status" value="1"/>
</dbReference>
<dbReference type="GO" id="GO:0140663">
    <property type="term" value="F:ATP-dependent FeS chaperone activity"/>
    <property type="evidence" value="ECO:0007669"/>
    <property type="project" value="InterPro"/>
</dbReference>
<comment type="caution">
    <text evidence="6">The sequence shown here is derived from an EMBL/GenBank/DDBJ whole genome shotgun (WGS) entry which is preliminary data.</text>
</comment>
<protein>
    <submittedName>
        <fullName evidence="6">ATP-binding protein</fullName>
    </submittedName>
</protein>
<keyword evidence="2" id="KW-0547">Nucleotide-binding</keyword>
<name>A0A497EWG8_9CREN</name>
<dbReference type="Pfam" id="PF10609">
    <property type="entry name" value="ParA"/>
    <property type="match status" value="1"/>
</dbReference>
<dbReference type="GO" id="GO:0051539">
    <property type="term" value="F:4 iron, 4 sulfur cluster binding"/>
    <property type="evidence" value="ECO:0007669"/>
    <property type="project" value="TreeGrafter"/>
</dbReference>
<dbReference type="GO" id="GO:0046872">
    <property type="term" value="F:metal ion binding"/>
    <property type="evidence" value="ECO:0007669"/>
    <property type="project" value="UniProtKB-KW"/>
</dbReference>
<evidence type="ECO:0000256" key="4">
    <source>
        <dbReference type="ARBA" id="ARBA00023004"/>
    </source>
</evidence>
<evidence type="ECO:0000256" key="1">
    <source>
        <dbReference type="ARBA" id="ARBA00022723"/>
    </source>
</evidence>
<evidence type="ECO:0000313" key="7">
    <source>
        <dbReference type="Proteomes" id="UP000272051"/>
    </source>
</evidence>
<gene>
    <name evidence="6" type="ORF">DRJ33_05330</name>
</gene>
<dbReference type="SUPFAM" id="SSF52540">
    <property type="entry name" value="P-loop containing nucleoside triphosphate hydrolases"/>
    <property type="match status" value="1"/>
</dbReference>
<dbReference type="EMBL" id="QMQX01000089">
    <property type="protein sequence ID" value="RLE51723.1"/>
    <property type="molecule type" value="Genomic_DNA"/>
</dbReference>
<dbReference type="GO" id="GO:0016226">
    <property type="term" value="P:iron-sulfur cluster assembly"/>
    <property type="evidence" value="ECO:0007669"/>
    <property type="project" value="InterPro"/>
</dbReference>
<evidence type="ECO:0000256" key="3">
    <source>
        <dbReference type="ARBA" id="ARBA00022840"/>
    </source>
</evidence>
<proteinExistence type="predicted"/>
<dbReference type="AlphaFoldDB" id="A0A497EWG8"/>
<dbReference type="PANTHER" id="PTHR42961:SF2">
    <property type="entry name" value="IRON-SULFUR PROTEIN NUBPL"/>
    <property type="match status" value="1"/>
</dbReference>
<dbReference type="InterPro" id="IPR027417">
    <property type="entry name" value="P-loop_NTPase"/>
</dbReference>
<dbReference type="InterPro" id="IPR044304">
    <property type="entry name" value="NUBPL-like"/>
</dbReference>
<organism evidence="6 7">
    <name type="scientific">Thermoproteota archaeon</name>
    <dbReference type="NCBI Taxonomy" id="2056631"/>
    <lineage>
        <taxon>Archaea</taxon>
        <taxon>Thermoproteota</taxon>
    </lineage>
</organism>
<keyword evidence="5" id="KW-0411">Iron-sulfur</keyword>
<reference evidence="6 7" key="1">
    <citation type="submission" date="2018-06" db="EMBL/GenBank/DDBJ databases">
        <title>Extensive metabolic versatility and redundancy in microbially diverse, dynamic hydrothermal sediments.</title>
        <authorList>
            <person name="Dombrowski N."/>
            <person name="Teske A."/>
            <person name="Baker B.J."/>
        </authorList>
    </citation>
    <scope>NUCLEOTIDE SEQUENCE [LARGE SCALE GENOMIC DNA]</scope>
    <source>
        <strain evidence="6">B34_G17</strain>
    </source>
</reference>
<accession>A0A497EWG8</accession>
<evidence type="ECO:0000256" key="5">
    <source>
        <dbReference type="ARBA" id="ARBA00023014"/>
    </source>
</evidence>
<dbReference type="PANTHER" id="PTHR42961">
    <property type="entry name" value="IRON-SULFUR PROTEIN NUBPL"/>
    <property type="match status" value="1"/>
</dbReference>
<keyword evidence="1" id="KW-0479">Metal-binding</keyword>